<protein>
    <recommendedName>
        <fullName evidence="6">RING-type domain-containing protein</fullName>
    </recommendedName>
</protein>
<evidence type="ECO:0000256" key="5">
    <source>
        <dbReference type="SAM" id="MobiDB-lite"/>
    </source>
</evidence>
<dbReference type="InterPro" id="IPR013083">
    <property type="entry name" value="Znf_RING/FYVE/PHD"/>
</dbReference>
<dbReference type="PROSITE" id="PS50089">
    <property type="entry name" value="ZF_RING_2"/>
    <property type="match status" value="1"/>
</dbReference>
<comment type="caution">
    <text evidence="7">The sequence shown here is derived from an EMBL/GenBank/DDBJ whole genome shotgun (WGS) entry which is preliminary data.</text>
</comment>
<dbReference type="Proteomes" id="UP001224775">
    <property type="component" value="Unassembled WGS sequence"/>
</dbReference>
<evidence type="ECO:0000256" key="2">
    <source>
        <dbReference type="ARBA" id="ARBA00022771"/>
    </source>
</evidence>
<feature type="compositionally biased region" description="Low complexity" evidence="5">
    <location>
        <begin position="229"/>
        <end position="239"/>
    </location>
</feature>
<dbReference type="GO" id="GO:0008270">
    <property type="term" value="F:zinc ion binding"/>
    <property type="evidence" value="ECO:0007669"/>
    <property type="project" value="UniProtKB-KW"/>
</dbReference>
<dbReference type="SUPFAM" id="SSF57850">
    <property type="entry name" value="RING/U-box"/>
    <property type="match status" value="1"/>
</dbReference>
<proteinExistence type="predicted"/>
<sequence>MASAPSAAAAAGNAPTSSSTNYPILKLIPLSQAQCAAALSLNTTNDNATTATTNDDTKTNDERHIPPEVSQKSRPTLWLKLCSESDDIVDVDDSIDNPPEPTRYARMDKEGNYSCEVKLGRSEFAKIRWTKISRSLCDIGMTRTSNNASGGGSDNVTAWIKMRKGVDQHWVHLDGTLIVKPVNQPFHVKDGSILSLYGATGIAYRVKIEPNGAVINSPESVASRKRGATDTTTTSSNDNGDAKRPKHPGVRQGAQVLIENSTECPLCYEIFCKTVAVHPCGHNFCEECAETHLASINCTNDDGNASGKPTECPCCRGQIEGFTRNRLVDTMIWAVALNGCFDRDDAINYLKRRENAKMDAPSEEQKECILRCGKGEQDGIMNGNQMNGPVFMEPMQVTSSTKLSIPTLPTLSISQHRANLNNHSNEVVDLT</sequence>
<keyword evidence="8" id="KW-1185">Reference proteome</keyword>
<evidence type="ECO:0000256" key="4">
    <source>
        <dbReference type="PROSITE-ProRule" id="PRU00175"/>
    </source>
</evidence>
<feature type="region of interest" description="Disordered" evidence="5">
    <location>
        <begin position="46"/>
        <end position="72"/>
    </location>
</feature>
<dbReference type="PROSITE" id="PS00518">
    <property type="entry name" value="ZF_RING_1"/>
    <property type="match status" value="1"/>
</dbReference>
<dbReference type="EMBL" id="JATAAI010000022">
    <property type="protein sequence ID" value="KAK1738127.1"/>
    <property type="molecule type" value="Genomic_DNA"/>
</dbReference>
<gene>
    <name evidence="7" type="ORF">QTG54_011421</name>
</gene>
<accession>A0AAD8Y337</accession>
<reference evidence="7" key="1">
    <citation type="submission" date="2023-06" db="EMBL/GenBank/DDBJ databases">
        <title>Survivors Of The Sea: Transcriptome response of Skeletonema marinoi to long-term dormancy.</title>
        <authorList>
            <person name="Pinder M.I.M."/>
            <person name="Kourtchenko O."/>
            <person name="Robertson E.K."/>
            <person name="Larsson T."/>
            <person name="Maumus F."/>
            <person name="Osuna-Cruz C.M."/>
            <person name="Vancaester E."/>
            <person name="Stenow R."/>
            <person name="Vandepoele K."/>
            <person name="Ploug H."/>
            <person name="Bruchert V."/>
            <person name="Godhe A."/>
            <person name="Topel M."/>
        </authorList>
    </citation>
    <scope>NUCLEOTIDE SEQUENCE</scope>
    <source>
        <strain evidence="7">R05AC</strain>
    </source>
</reference>
<organism evidence="7 8">
    <name type="scientific">Skeletonema marinoi</name>
    <dbReference type="NCBI Taxonomy" id="267567"/>
    <lineage>
        <taxon>Eukaryota</taxon>
        <taxon>Sar</taxon>
        <taxon>Stramenopiles</taxon>
        <taxon>Ochrophyta</taxon>
        <taxon>Bacillariophyta</taxon>
        <taxon>Coscinodiscophyceae</taxon>
        <taxon>Thalassiosirophycidae</taxon>
        <taxon>Thalassiosirales</taxon>
        <taxon>Skeletonemataceae</taxon>
        <taxon>Skeletonema</taxon>
        <taxon>Skeletonema marinoi-dohrnii complex</taxon>
    </lineage>
</organism>
<feature type="compositionally biased region" description="Basic and acidic residues" evidence="5">
    <location>
        <begin position="55"/>
        <end position="66"/>
    </location>
</feature>
<dbReference type="InterPro" id="IPR001841">
    <property type="entry name" value="Znf_RING"/>
</dbReference>
<keyword evidence="1" id="KW-0479">Metal-binding</keyword>
<evidence type="ECO:0000259" key="6">
    <source>
        <dbReference type="PROSITE" id="PS50089"/>
    </source>
</evidence>
<dbReference type="Gene3D" id="3.30.40.10">
    <property type="entry name" value="Zinc/RING finger domain, C3HC4 (zinc finger)"/>
    <property type="match status" value="1"/>
</dbReference>
<keyword evidence="3" id="KW-0862">Zinc</keyword>
<dbReference type="AlphaFoldDB" id="A0AAD8Y337"/>
<evidence type="ECO:0000313" key="7">
    <source>
        <dbReference type="EMBL" id="KAK1738127.1"/>
    </source>
</evidence>
<evidence type="ECO:0000256" key="3">
    <source>
        <dbReference type="ARBA" id="ARBA00022833"/>
    </source>
</evidence>
<evidence type="ECO:0000313" key="8">
    <source>
        <dbReference type="Proteomes" id="UP001224775"/>
    </source>
</evidence>
<evidence type="ECO:0000256" key="1">
    <source>
        <dbReference type="ARBA" id="ARBA00022723"/>
    </source>
</evidence>
<dbReference type="SMART" id="SM00184">
    <property type="entry name" value="RING"/>
    <property type="match status" value="1"/>
</dbReference>
<name>A0AAD8Y337_9STRA</name>
<feature type="region of interest" description="Disordered" evidence="5">
    <location>
        <begin position="217"/>
        <end position="250"/>
    </location>
</feature>
<dbReference type="InterPro" id="IPR017907">
    <property type="entry name" value="Znf_RING_CS"/>
</dbReference>
<keyword evidence="2 4" id="KW-0863">Zinc-finger</keyword>
<feature type="domain" description="RING-type" evidence="6">
    <location>
        <begin position="264"/>
        <end position="316"/>
    </location>
</feature>